<evidence type="ECO:0000256" key="2">
    <source>
        <dbReference type="SAM" id="Phobius"/>
    </source>
</evidence>
<dbReference type="KEGG" id="fal:FRAAL5176"/>
<protein>
    <submittedName>
        <fullName evidence="3">Uncharacterized protein</fullName>
    </submittedName>
</protein>
<keyword evidence="2" id="KW-0812">Transmembrane</keyword>
<dbReference type="RefSeq" id="WP_011606278.1">
    <property type="nucleotide sequence ID" value="NC_008278.1"/>
</dbReference>
<gene>
    <name evidence="3" type="ordered locus">FRAAL5176</name>
</gene>
<dbReference type="OrthoDB" id="3214794at2"/>
<organism evidence="3 4">
    <name type="scientific">Frankia alni (strain DSM 45986 / CECT 9034 / ACN14a)</name>
    <dbReference type="NCBI Taxonomy" id="326424"/>
    <lineage>
        <taxon>Bacteria</taxon>
        <taxon>Bacillati</taxon>
        <taxon>Actinomycetota</taxon>
        <taxon>Actinomycetes</taxon>
        <taxon>Frankiales</taxon>
        <taxon>Frankiaceae</taxon>
        <taxon>Frankia</taxon>
    </lineage>
</organism>
<dbReference type="AlphaFoldDB" id="Q0RFD0"/>
<dbReference type="Proteomes" id="UP000000657">
    <property type="component" value="Chromosome"/>
</dbReference>
<proteinExistence type="predicted"/>
<feature type="compositionally biased region" description="Low complexity" evidence="1">
    <location>
        <begin position="80"/>
        <end position="103"/>
    </location>
</feature>
<feature type="transmembrane region" description="Helical" evidence="2">
    <location>
        <begin position="12"/>
        <end position="34"/>
    </location>
</feature>
<keyword evidence="2" id="KW-0472">Membrane</keyword>
<reference evidence="3 4" key="1">
    <citation type="journal article" date="2007" name="Genome Res.">
        <title>Genome characteristics of facultatively symbiotic Frankia sp. strains reflect host range and host plant biogeography.</title>
        <authorList>
            <person name="Normand P."/>
            <person name="Lapierre P."/>
            <person name="Tisa L.S."/>
            <person name="Gogarten J.P."/>
            <person name="Alloisio N."/>
            <person name="Bagnarol E."/>
            <person name="Bassi C.A."/>
            <person name="Berry A.M."/>
            <person name="Bickhart D.M."/>
            <person name="Choisne N."/>
            <person name="Couloux A."/>
            <person name="Cournoyer B."/>
            <person name="Cruveiller S."/>
            <person name="Daubin V."/>
            <person name="Demange N."/>
            <person name="Francino M.P."/>
            <person name="Goltsman E."/>
            <person name="Huang Y."/>
            <person name="Kopp O.R."/>
            <person name="Labarre L."/>
            <person name="Lapidus A."/>
            <person name="Lavire C."/>
            <person name="Marechal J."/>
            <person name="Martinez M."/>
            <person name="Mastronunzio J.E."/>
            <person name="Mullin B.C."/>
            <person name="Niemann J."/>
            <person name="Pujic P."/>
            <person name="Rawnsley T."/>
            <person name="Rouy Z."/>
            <person name="Schenowitz C."/>
            <person name="Sellstedt A."/>
            <person name="Tavares F."/>
            <person name="Tomkins J.P."/>
            <person name="Vallenet D."/>
            <person name="Valverde C."/>
            <person name="Wall L.G."/>
            <person name="Wang Y."/>
            <person name="Medigue C."/>
            <person name="Benson D.R."/>
        </authorList>
    </citation>
    <scope>NUCLEOTIDE SEQUENCE [LARGE SCALE GENOMIC DNA]</scope>
    <source>
        <strain evidence="4">DSM 45986 / CECT 9034 / ACN14a</strain>
    </source>
</reference>
<keyword evidence="4" id="KW-1185">Reference proteome</keyword>
<evidence type="ECO:0000256" key="1">
    <source>
        <dbReference type="SAM" id="MobiDB-lite"/>
    </source>
</evidence>
<dbReference type="HOGENOM" id="CLU_117564_0_0_11"/>
<name>Q0RFD0_FRAAA</name>
<keyword evidence="2" id="KW-1133">Transmembrane helix</keyword>
<feature type="region of interest" description="Disordered" evidence="1">
    <location>
        <begin position="43"/>
        <end position="115"/>
    </location>
</feature>
<dbReference type="STRING" id="326424.FRAAL5176"/>
<evidence type="ECO:0000313" key="3">
    <source>
        <dbReference type="EMBL" id="CAJ63816.1"/>
    </source>
</evidence>
<sequence length="245" mass="23797">MRTDAESSRYAARLGVVITAVTTLALLAGAGLLAGCGGDGHEPAGAAVPARPGAASAGSPSGAGSPADVPSADVPSADVPSADGPSDAGPADGDPSDGDPSAGGSAGVAGGSDDTPAAAARTVQAYFREINDATRAGRLAVITPTALAGCQPCALDVGVTRSLQQRGLHADAAAYRLTDLSARPRAGLVGLVTFTLHTGAVGLLDLAGRHAADAPGVPSRAATAVLALTQRGWRIQALRYAPGPA</sequence>
<dbReference type="EMBL" id="CT573213">
    <property type="protein sequence ID" value="CAJ63816.1"/>
    <property type="molecule type" value="Genomic_DNA"/>
</dbReference>
<feature type="compositionally biased region" description="Low complexity" evidence="1">
    <location>
        <begin position="43"/>
        <end position="72"/>
    </location>
</feature>
<accession>Q0RFD0</accession>
<evidence type="ECO:0000313" key="4">
    <source>
        <dbReference type="Proteomes" id="UP000000657"/>
    </source>
</evidence>